<comment type="caution">
    <text evidence="1">The sequence shown here is derived from an EMBL/GenBank/DDBJ whole genome shotgun (WGS) entry which is preliminary data.</text>
</comment>
<protein>
    <submittedName>
        <fullName evidence="1">Uncharacterized protein</fullName>
    </submittedName>
</protein>
<dbReference type="OrthoDB" id="885396at2"/>
<name>A0A3R9NAC4_9BACT</name>
<dbReference type="AlphaFoldDB" id="A0A3R9NAC4"/>
<dbReference type="EMBL" id="RWIU01000004">
    <property type="protein sequence ID" value="RSK42660.1"/>
    <property type="molecule type" value="Genomic_DNA"/>
</dbReference>
<dbReference type="RefSeq" id="WP_125438333.1">
    <property type="nucleotide sequence ID" value="NZ_RWIU01000004.1"/>
</dbReference>
<sequence length="80" mass="8924">MKNTLEYMVCCRLTLAQLECGQVVGTSQHKQQVRSTTAELSELFADLYEQFRSPQLLGLQITSISPQPAPEFAGHAELLQ</sequence>
<keyword evidence="2" id="KW-1185">Reference proteome</keyword>
<evidence type="ECO:0000313" key="2">
    <source>
        <dbReference type="Proteomes" id="UP000270291"/>
    </source>
</evidence>
<organism evidence="1 2">
    <name type="scientific">Hymenobacter perfusus</name>
    <dbReference type="NCBI Taxonomy" id="1236770"/>
    <lineage>
        <taxon>Bacteria</taxon>
        <taxon>Pseudomonadati</taxon>
        <taxon>Bacteroidota</taxon>
        <taxon>Cytophagia</taxon>
        <taxon>Cytophagales</taxon>
        <taxon>Hymenobacteraceae</taxon>
        <taxon>Hymenobacter</taxon>
    </lineage>
</organism>
<gene>
    <name evidence="1" type="ORF">EI293_12735</name>
</gene>
<dbReference type="Proteomes" id="UP000270291">
    <property type="component" value="Unassembled WGS sequence"/>
</dbReference>
<accession>A0A3R9NAC4</accession>
<evidence type="ECO:0000313" key="1">
    <source>
        <dbReference type="EMBL" id="RSK42660.1"/>
    </source>
</evidence>
<proteinExistence type="predicted"/>
<reference evidence="1 2" key="1">
    <citation type="submission" date="2018-12" db="EMBL/GenBank/DDBJ databases">
        <authorList>
            <person name="Feng G."/>
            <person name="Zhu H."/>
        </authorList>
    </citation>
    <scope>NUCLEOTIDE SEQUENCE [LARGE SCALE GENOMIC DNA]</scope>
    <source>
        <strain evidence="1 2">LMG 26000</strain>
    </source>
</reference>